<accession>A0A2T8IGF4</accession>
<sequence length="118" mass="12898">MPPPSSGRATSSDVPTWKGTLGERSCGATEDPGVEVAIHPEEEIESSSGKLWAIPSSFPRRLQPSVPGSDGFLAWVRKDLVRERRITLEECYPVRNSDRIAGKPTRISFSRDICGSSN</sequence>
<name>A0A2T8IGF4_9POAL</name>
<organism evidence="2">
    <name type="scientific">Panicum hallii</name>
    <dbReference type="NCBI Taxonomy" id="206008"/>
    <lineage>
        <taxon>Eukaryota</taxon>
        <taxon>Viridiplantae</taxon>
        <taxon>Streptophyta</taxon>
        <taxon>Embryophyta</taxon>
        <taxon>Tracheophyta</taxon>
        <taxon>Spermatophyta</taxon>
        <taxon>Magnoliopsida</taxon>
        <taxon>Liliopsida</taxon>
        <taxon>Poales</taxon>
        <taxon>Poaceae</taxon>
        <taxon>PACMAD clade</taxon>
        <taxon>Panicoideae</taxon>
        <taxon>Panicodae</taxon>
        <taxon>Paniceae</taxon>
        <taxon>Panicinae</taxon>
        <taxon>Panicum</taxon>
        <taxon>Panicum sect. Panicum</taxon>
    </lineage>
</organism>
<dbReference type="Gramene" id="PVH36751">
    <property type="protein sequence ID" value="PVH36751"/>
    <property type="gene ID" value="PAHAL_6G159400"/>
</dbReference>
<dbReference type="AlphaFoldDB" id="A0A2T8IGF4"/>
<evidence type="ECO:0000313" key="2">
    <source>
        <dbReference type="EMBL" id="PVH36751.1"/>
    </source>
</evidence>
<evidence type="ECO:0000256" key="1">
    <source>
        <dbReference type="SAM" id="MobiDB-lite"/>
    </source>
</evidence>
<proteinExistence type="predicted"/>
<dbReference type="EMBL" id="CM008051">
    <property type="protein sequence ID" value="PVH36751.1"/>
    <property type="molecule type" value="Genomic_DNA"/>
</dbReference>
<protein>
    <submittedName>
        <fullName evidence="2">Uncharacterized protein</fullName>
    </submittedName>
</protein>
<gene>
    <name evidence="2" type="ORF">PAHAL_6G159400</name>
</gene>
<dbReference type="Proteomes" id="UP000243499">
    <property type="component" value="Chromosome 6"/>
</dbReference>
<feature type="region of interest" description="Disordered" evidence="1">
    <location>
        <begin position="1"/>
        <end position="30"/>
    </location>
</feature>
<reference evidence="2" key="1">
    <citation type="submission" date="2018-04" db="EMBL/GenBank/DDBJ databases">
        <title>WGS assembly of Panicum hallii.</title>
        <authorList>
            <person name="Lovell J."/>
            <person name="Jenkins J."/>
            <person name="Lowry D."/>
            <person name="Mamidi S."/>
            <person name="Sreedasyam A."/>
            <person name="Weng X."/>
            <person name="Barry K."/>
            <person name="Bonette J."/>
            <person name="Campitelli B."/>
            <person name="Daum C."/>
            <person name="Gordon S."/>
            <person name="Gould B."/>
            <person name="Lipzen A."/>
            <person name="Macqueen A."/>
            <person name="Palacio-Mejia J."/>
            <person name="Plott C."/>
            <person name="Shakirov E."/>
            <person name="Shu S."/>
            <person name="Yoshinaga Y."/>
            <person name="Zane M."/>
            <person name="Rokhsar D."/>
            <person name="Grimwood J."/>
            <person name="Schmutz J."/>
            <person name="Juenger T."/>
        </authorList>
    </citation>
    <scope>NUCLEOTIDE SEQUENCE [LARGE SCALE GENOMIC DNA]</scope>
    <source>
        <strain evidence="2">FIL2</strain>
    </source>
</reference>